<keyword evidence="1" id="KW-0687">Ribonucleoprotein</keyword>
<dbReference type="Gene3D" id="3.40.30.10">
    <property type="entry name" value="Glutaredoxin"/>
    <property type="match status" value="1"/>
</dbReference>
<keyword evidence="1" id="KW-0689">Ribosomal protein</keyword>
<sequence>MITKYFKAATVRIPPVGHSAKLGRLFLANLPPKQRSQIDVKFQLLEPGSENSELKVVFSNDQVVSVPLNTASSREMVEMFDRQSRQLQIQDSISM</sequence>
<name>A0AAV5REN2_STABA</name>
<dbReference type="GO" id="GO:0005762">
    <property type="term" value="C:mitochondrial large ribosomal subunit"/>
    <property type="evidence" value="ECO:0007669"/>
    <property type="project" value="TreeGrafter"/>
</dbReference>
<reference evidence="1 2" key="1">
    <citation type="journal article" date="2023" name="Elife">
        <title>Identification of key yeast species and microbe-microbe interactions impacting larval growth of Drosophila in the wild.</title>
        <authorList>
            <person name="Mure A."/>
            <person name="Sugiura Y."/>
            <person name="Maeda R."/>
            <person name="Honda K."/>
            <person name="Sakurai N."/>
            <person name="Takahashi Y."/>
            <person name="Watada M."/>
            <person name="Katoh T."/>
            <person name="Gotoh A."/>
            <person name="Gotoh Y."/>
            <person name="Taniguchi I."/>
            <person name="Nakamura K."/>
            <person name="Hayashi T."/>
            <person name="Katayama T."/>
            <person name="Uemura T."/>
            <person name="Hattori Y."/>
        </authorList>
    </citation>
    <scope>NUCLEOTIDE SEQUENCE [LARGE SCALE GENOMIC DNA]</scope>
    <source>
        <strain evidence="1 2">SB-73</strain>
    </source>
</reference>
<dbReference type="GO" id="GO:0003735">
    <property type="term" value="F:structural constituent of ribosome"/>
    <property type="evidence" value="ECO:0007669"/>
    <property type="project" value="TreeGrafter"/>
</dbReference>
<comment type="caution">
    <text evidence="1">The sequence shown here is derived from an EMBL/GenBank/DDBJ whole genome shotgun (WGS) entry which is preliminary data.</text>
</comment>
<dbReference type="EMBL" id="BTGC01000003">
    <property type="protein sequence ID" value="GMM49583.1"/>
    <property type="molecule type" value="Genomic_DNA"/>
</dbReference>
<dbReference type="PANTHER" id="PTHR28236:SF1">
    <property type="entry name" value="LARGE RIBOSOMAL SUBUNIT PROTEIN ML53"/>
    <property type="match status" value="1"/>
</dbReference>
<accession>A0AAV5REN2</accession>
<dbReference type="InterPro" id="IPR042776">
    <property type="entry name" value="Ribosomal_mL53_fung"/>
</dbReference>
<dbReference type="AlphaFoldDB" id="A0AAV5REN2"/>
<dbReference type="Proteomes" id="UP001362899">
    <property type="component" value="Unassembled WGS sequence"/>
</dbReference>
<organism evidence="1 2">
    <name type="scientific">Starmerella bacillaris</name>
    <name type="common">Yeast</name>
    <name type="synonym">Candida zemplinina</name>
    <dbReference type="NCBI Taxonomy" id="1247836"/>
    <lineage>
        <taxon>Eukaryota</taxon>
        <taxon>Fungi</taxon>
        <taxon>Dikarya</taxon>
        <taxon>Ascomycota</taxon>
        <taxon>Saccharomycotina</taxon>
        <taxon>Dipodascomycetes</taxon>
        <taxon>Dipodascales</taxon>
        <taxon>Trichomonascaceae</taxon>
        <taxon>Starmerella</taxon>
    </lineage>
</organism>
<protein>
    <submittedName>
        <fullName evidence="1">Mitochondrial 54S ribosomal protein YmL44</fullName>
    </submittedName>
</protein>
<proteinExistence type="predicted"/>
<dbReference type="PANTHER" id="PTHR28236">
    <property type="entry name" value="54S RIBOSOMAL PROTEIN L44, MITOCHONDRIAL"/>
    <property type="match status" value="1"/>
</dbReference>
<gene>
    <name evidence="1" type="ORF">DASB73_005410</name>
</gene>
<evidence type="ECO:0000313" key="2">
    <source>
        <dbReference type="Proteomes" id="UP001362899"/>
    </source>
</evidence>
<keyword evidence="2" id="KW-1185">Reference proteome</keyword>
<evidence type="ECO:0000313" key="1">
    <source>
        <dbReference type="EMBL" id="GMM49583.1"/>
    </source>
</evidence>